<reference evidence="13" key="2">
    <citation type="submission" date="2015-01" db="EMBL/GenBank/DDBJ databases">
        <title>Evolutionary Origins and Diversification of the Mycorrhizal Mutualists.</title>
        <authorList>
            <consortium name="DOE Joint Genome Institute"/>
            <consortium name="Mycorrhizal Genomics Consortium"/>
            <person name="Kohler A."/>
            <person name="Kuo A."/>
            <person name="Nagy L.G."/>
            <person name="Floudas D."/>
            <person name="Copeland A."/>
            <person name="Barry K.W."/>
            <person name="Cichocki N."/>
            <person name="Veneault-Fourrey C."/>
            <person name="LaButti K."/>
            <person name="Lindquist E.A."/>
            <person name="Lipzen A."/>
            <person name="Lundell T."/>
            <person name="Morin E."/>
            <person name="Murat C."/>
            <person name="Riley R."/>
            <person name="Ohm R."/>
            <person name="Sun H."/>
            <person name="Tunlid A."/>
            <person name="Henrissat B."/>
            <person name="Grigoriev I.V."/>
            <person name="Hibbett D.S."/>
            <person name="Martin F."/>
        </authorList>
    </citation>
    <scope>NUCLEOTIDE SEQUENCE [LARGE SCALE GENOMIC DNA]</scope>
    <source>
        <strain evidence="13">h7</strain>
    </source>
</reference>
<dbReference type="PROSITE" id="PS00086">
    <property type="entry name" value="CYTOCHROME_P450"/>
    <property type="match status" value="1"/>
</dbReference>
<comment type="pathway">
    <text evidence="2">Secondary metabolite biosynthesis.</text>
</comment>
<evidence type="ECO:0000256" key="7">
    <source>
        <dbReference type="ARBA" id="ARBA00023004"/>
    </source>
</evidence>
<evidence type="ECO:0008006" key="14">
    <source>
        <dbReference type="Google" id="ProtNLM"/>
    </source>
</evidence>
<dbReference type="Gene3D" id="1.10.630.10">
    <property type="entry name" value="Cytochrome P450"/>
    <property type="match status" value="1"/>
</dbReference>
<evidence type="ECO:0000256" key="8">
    <source>
        <dbReference type="ARBA" id="ARBA00023033"/>
    </source>
</evidence>
<gene>
    <name evidence="12" type="ORF">M413DRAFT_18664</name>
</gene>
<keyword evidence="7 9" id="KW-0408">Iron</keyword>
<keyword evidence="4 9" id="KW-0349">Heme</keyword>
<keyword evidence="6 10" id="KW-0560">Oxidoreductase</keyword>
<keyword evidence="5 9" id="KW-0479">Metal-binding</keyword>
<dbReference type="GO" id="GO:0016705">
    <property type="term" value="F:oxidoreductase activity, acting on paired donors, with incorporation or reduction of molecular oxygen"/>
    <property type="evidence" value="ECO:0007669"/>
    <property type="project" value="InterPro"/>
</dbReference>
<dbReference type="InterPro" id="IPR036396">
    <property type="entry name" value="Cyt_P450_sf"/>
</dbReference>
<name>A0A0C3CDW5_HEBCY</name>
<dbReference type="HOGENOM" id="CLU_001570_2_3_1"/>
<protein>
    <recommendedName>
        <fullName evidence="14">Cytochrome P450</fullName>
    </recommendedName>
</protein>
<dbReference type="OrthoDB" id="2789670at2759"/>
<evidence type="ECO:0000256" key="11">
    <source>
        <dbReference type="SAM" id="Phobius"/>
    </source>
</evidence>
<dbReference type="Pfam" id="PF00067">
    <property type="entry name" value="p450"/>
    <property type="match status" value="1"/>
</dbReference>
<dbReference type="AlphaFoldDB" id="A0A0C3CDW5"/>
<reference evidence="12 13" key="1">
    <citation type="submission" date="2014-04" db="EMBL/GenBank/DDBJ databases">
        <authorList>
            <consortium name="DOE Joint Genome Institute"/>
            <person name="Kuo A."/>
            <person name="Gay G."/>
            <person name="Dore J."/>
            <person name="Kohler A."/>
            <person name="Nagy L.G."/>
            <person name="Floudas D."/>
            <person name="Copeland A."/>
            <person name="Barry K.W."/>
            <person name="Cichocki N."/>
            <person name="Veneault-Fourrey C."/>
            <person name="LaButti K."/>
            <person name="Lindquist E.A."/>
            <person name="Lipzen A."/>
            <person name="Lundell T."/>
            <person name="Morin E."/>
            <person name="Murat C."/>
            <person name="Sun H."/>
            <person name="Tunlid A."/>
            <person name="Henrissat B."/>
            <person name="Grigoriev I.V."/>
            <person name="Hibbett D.S."/>
            <person name="Martin F."/>
            <person name="Nordberg H.P."/>
            <person name="Cantor M.N."/>
            <person name="Hua S.X."/>
        </authorList>
    </citation>
    <scope>NUCLEOTIDE SEQUENCE [LARGE SCALE GENOMIC DNA]</scope>
    <source>
        <strain evidence="13">h7</strain>
    </source>
</reference>
<organism evidence="12 13">
    <name type="scientific">Hebeloma cylindrosporum</name>
    <dbReference type="NCBI Taxonomy" id="76867"/>
    <lineage>
        <taxon>Eukaryota</taxon>
        <taxon>Fungi</taxon>
        <taxon>Dikarya</taxon>
        <taxon>Basidiomycota</taxon>
        <taxon>Agaricomycotina</taxon>
        <taxon>Agaricomycetes</taxon>
        <taxon>Agaricomycetidae</taxon>
        <taxon>Agaricales</taxon>
        <taxon>Agaricineae</taxon>
        <taxon>Hymenogastraceae</taxon>
        <taxon>Hebeloma</taxon>
    </lineage>
</organism>
<evidence type="ECO:0000313" key="12">
    <source>
        <dbReference type="EMBL" id="KIM42409.1"/>
    </source>
</evidence>
<dbReference type="SUPFAM" id="SSF48264">
    <property type="entry name" value="Cytochrome P450"/>
    <property type="match status" value="1"/>
</dbReference>
<dbReference type="GO" id="GO:0020037">
    <property type="term" value="F:heme binding"/>
    <property type="evidence" value="ECO:0007669"/>
    <property type="project" value="InterPro"/>
</dbReference>
<keyword evidence="11" id="KW-0472">Membrane</keyword>
<dbReference type="PRINTS" id="PR00463">
    <property type="entry name" value="EP450I"/>
</dbReference>
<dbReference type="InterPro" id="IPR017972">
    <property type="entry name" value="Cyt_P450_CS"/>
</dbReference>
<keyword evidence="8 10" id="KW-0503">Monooxygenase</keyword>
<sequence>MIDLLAGLAFIITLYLYVARIVRWRKGALPLPPGPKRLPLVGNLFVMPKTLEWETYHQWSQELNTDVLHVDAAGTNIIVLDSYQAAVDLLEKRSSIYSGRPRLPMVNELMGWDWNFGFMDYGARSHRKIMHHSFHPSAAKQFLPHELKAARRLLRHILEEPVDLLSNLRHFSGEVILSTTYGLDIASKDDKYITLAKAGVDPVVPALNPGTYLVDVIPALKYVPDWVPGAGFKKTAKKCYLLAQAMKNSPFEAAKYDFENGTQKPSLCSASLRRLNHNISIEDQEDDIKSVAGTLFADSSMGAVATAIIALMNHPEVLKKAHEEIDKVIKPGKLPDFADEPSLPYITAIVKETMRWRPTAPLALPHLSLTDDVYRNYRIPKGSIILANAWAMLHDENIYPDPFAFKPERFLTEDGLGIRKDVKDPGFAFWGFGRRICPGRYMAASSLWITIASLIAAFNITKIPEPFQCSLKPRSKEIETQIRATALEE</sequence>
<dbReference type="Proteomes" id="UP000053424">
    <property type="component" value="Unassembled WGS sequence"/>
</dbReference>
<dbReference type="EMBL" id="KN831778">
    <property type="protein sequence ID" value="KIM42409.1"/>
    <property type="molecule type" value="Genomic_DNA"/>
</dbReference>
<dbReference type="GO" id="GO:0005506">
    <property type="term" value="F:iron ion binding"/>
    <property type="evidence" value="ECO:0007669"/>
    <property type="project" value="InterPro"/>
</dbReference>
<keyword evidence="13" id="KW-1185">Reference proteome</keyword>
<accession>A0A0C3CDW5</accession>
<feature type="binding site" description="axial binding residue" evidence="9">
    <location>
        <position position="437"/>
    </location>
    <ligand>
        <name>heme</name>
        <dbReference type="ChEBI" id="CHEBI:30413"/>
    </ligand>
    <ligandPart>
        <name>Fe</name>
        <dbReference type="ChEBI" id="CHEBI:18248"/>
    </ligandPart>
</feature>
<evidence type="ECO:0000313" key="13">
    <source>
        <dbReference type="Proteomes" id="UP000053424"/>
    </source>
</evidence>
<dbReference type="STRING" id="686832.A0A0C3CDW5"/>
<evidence type="ECO:0000256" key="2">
    <source>
        <dbReference type="ARBA" id="ARBA00005179"/>
    </source>
</evidence>
<dbReference type="InterPro" id="IPR001128">
    <property type="entry name" value="Cyt_P450"/>
</dbReference>
<dbReference type="PRINTS" id="PR00385">
    <property type="entry name" value="P450"/>
</dbReference>
<comment type="cofactor">
    <cofactor evidence="1 9">
        <name>heme</name>
        <dbReference type="ChEBI" id="CHEBI:30413"/>
    </cofactor>
</comment>
<dbReference type="CDD" id="cd11065">
    <property type="entry name" value="CYP64-like"/>
    <property type="match status" value="1"/>
</dbReference>
<dbReference type="PANTHER" id="PTHR46300:SF7">
    <property type="entry name" value="P450, PUTATIVE (EUROFUNG)-RELATED"/>
    <property type="match status" value="1"/>
</dbReference>
<dbReference type="InterPro" id="IPR002401">
    <property type="entry name" value="Cyt_P450_E_grp-I"/>
</dbReference>
<keyword evidence="11" id="KW-0812">Transmembrane</keyword>
<dbReference type="PANTHER" id="PTHR46300">
    <property type="entry name" value="P450, PUTATIVE (EUROFUNG)-RELATED-RELATED"/>
    <property type="match status" value="1"/>
</dbReference>
<dbReference type="GO" id="GO:0004497">
    <property type="term" value="F:monooxygenase activity"/>
    <property type="evidence" value="ECO:0007669"/>
    <property type="project" value="UniProtKB-KW"/>
</dbReference>
<evidence type="ECO:0000256" key="5">
    <source>
        <dbReference type="ARBA" id="ARBA00022723"/>
    </source>
</evidence>
<evidence type="ECO:0000256" key="6">
    <source>
        <dbReference type="ARBA" id="ARBA00023002"/>
    </source>
</evidence>
<evidence type="ECO:0000256" key="9">
    <source>
        <dbReference type="PIRSR" id="PIRSR602401-1"/>
    </source>
</evidence>
<dbReference type="InterPro" id="IPR050364">
    <property type="entry name" value="Cytochrome_P450_fung"/>
</dbReference>
<evidence type="ECO:0000256" key="3">
    <source>
        <dbReference type="ARBA" id="ARBA00010617"/>
    </source>
</evidence>
<evidence type="ECO:0000256" key="10">
    <source>
        <dbReference type="RuleBase" id="RU000461"/>
    </source>
</evidence>
<feature type="transmembrane region" description="Helical" evidence="11">
    <location>
        <begin position="6"/>
        <end position="22"/>
    </location>
</feature>
<evidence type="ECO:0000256" key="1">
    <source>
        <dbReference type="ARBA" id="ARBA00001971"/>
    </source>
</evidence>
<proteinExistence type="inferred from homology"/>
<comment type="similarity">
    <text evidence="3 10">Belongs to the cytochrome P450 family.</text>
</comment>
<evidence type="ECO:0000256" key="4">
    <source>
        <dbReference type="ARBA" id="ARBA00022617"/>
    </source>
</evidence>
<keyword evidence="11" id="KW-1133">Transmembrane helix</keyword>